<dbReference type="Proteomes" id="UP000596742">
    <property type="component" value="Unassembled WGS sequence"/>
</dbReference>
<dbReference type="SMART" id="SM00248">
    <property type="entry name" value="ANK"/>
    <property type="match status" value="8"/>
</dbReference>
<keyword evidence="6" id="KW-1185">Reference proteome</keyword>
<dbReference type="InterPro" id="IPR049050">
    <property type="entry name" value="nSTAND3"/>
</dbReference>
<evidence type="ECO:0000259" key="4">
    <source>
        <dbReference type="Pfam" id="PF20720"/>
    </source>
</evidence>
<dbReference type="Pfam" id="PF00023">
    <property type="entry name" value="Ank"/>
    <property type="match status" value="2"/>
</dbReference>
<sequence>HHGQHIREWEQDQTTFLETRATRHILESLSLHNCIVVTGSSGCGKSSNIHHAALHLRDSFGYEIIPVLAGPNDIMIYYNANERQVFIVDDIGGKETVNKQTLQTWGDKSEELEKIFKVAEPYVTHKSNVTVSKVSCSKLLLSCRLHIYKESQFQRIEFFTKKECNLLSSKLCLMQEERMLMLHKYLPGDIINNIKQVTENVDYFPLLCKLSKNKTSEEVKKLFTAPLISIKNNILNIIEDNIDQFCALVLCILFDDGFNTDWLTLAYFWLKDKLDNICKEFDIDLSKEKHRNSLKSGFSTLTGTYLKLRGTEYRIIHDKIYKLAVVICGQQRTECFIKYASPVLIRDNFIIESLKKERHEDMDNDDLVVLSEYQQEQNYFARLLCDLKKHVTTSTFKNYQLKYQTFRNKLICYFRKSDDAKMVLKKLNISCCPIYTGSKQDKYLFNTPLIESVISGYSDLVRFQVVDVKCDVNKTDTFGRSPIYEASERGNLGIVKLLLENYANISQCNAIKQSPLFVACKEGHTCIVELLIQHKADILQTDVNGWSPLFKACEGGYKDTVKLLLLNKADVCLCSRLNESPLYAACKGGHIDIVELLLQNKADVNQRDKDGMSPLLIASWRGDTYMVDLLLKSKAVYRSNNYGFSPLYVACKEGYLQIVKLLLKSNSQLSQCNLVNQCNGASESPLYVACKKGHTDVVKLLLQNKADVNQCNKDGESPFYVACNKEHTDIIEMLRHHKVDVLYSRRK</sequence>
<dbReference type="InterPro" id="IPR036770">
    <property type="entry name" value="Ankyrin_rpt-contain_sf"/>
</dbReference>
<dbReference type="InterPro" id="IPR027417">
    <property type="entry name" value="P-loop_NTPase"/>
</dbReference>
<gene>
    <name evidence="5" type="ORF">MGAL_10B048668</name>
</gene>
<keyword evidence="2 3" id="KW-0040">ANK repeat</keyword>
<dbReference type="PROSITE" id="PS50088">
    <property type="entry name" value="ANK_REPEAT"/>
    <property type="match status" value="6"/>
</dbReference>
<evidence type="ECO:0000313" key="6">
    <source>
        <dbReference type="Proteomes" id="UP000596742"/>
    </source>
</evidence>
<feature type="repeat" description="ANK" evidence="3">
    <location>
        <begin position="642"/>
        <end position="674"/>
    </location>
</feature>
<proteinExistence type="predicted"/>
<dbReference type="PANTHER" id="PTHR24166">
    <property type="entry name" value="ROLLING PEBBLES, ISOFORM B"/>
    <property type="match status" value="1"/>
</dbReference>
<keyword evidence="1" id="KW-0677">Repeat</keyword>
<dbReference type="Pfam" id="PF20720">
    <property type="entry name" value="nSTAND3"/>
    <property type="match status" value="1"/>
</dbReference>
<accession>A0A8B6FRB2</accession>
<dbReference type="PROSITE" id="PS50297">
    <property type="entry name" value="ANK_REP_REGION"/>
    <property type="match status" value="4"/>
</dbReference>
<feature type="repeat" description="ANK" evidence="3">
    <location>
        <begin position="478"/>
        <end position="510"/>
    </location>
</feature>
<dbReference type="InterPro" id="IPR002110">
    <property type="entry name" value="Ankyrin_rpt"/>
</dbReference>
<reference evidence="5" key="1">
    <citation type="submission" date="2018-11" db="EMBL/GenBank/DDBJ databases">
        <authorList>
            <person name="Alioto T."/>
            <person name="Alioto T."/>
        </authorList>
    </citation>
    <scope>NUCLEOTIDE SEQUENCE</scope>
</reference>
<dbReference type="Pfam" id="PF12796">
    <property type="entry name" value="Ank_2"/>
    <property type="match status" value="2"/>
</dbReference>
<comment type="caution">
    <text evidence="5">The sequence shown here is derived from an EMBL/GenBank/DDBJ whole genome shotgun (WGS) entry which is preliminary data.</text>
</comment>
<dbReference type="SUPFAM" id="SSF48403">
    <property type="entry name" value="Ankyrin repeat"/>
    <property type="match status" value="1"/>
</dbReference>
<evidence type="ECO:0000313" key="5">
    <source>
        <dbReference type="EMBL" id="VDI53467.1"/>
    </source>
</evidence>
<feature type="repeat" description="ANK" evidence="3">
    <location>
        <begin position="577"/>
        <end position="609"/>
    </location>
</feature>
<feature type="repeat" description="ANK" evidence="3">
    <location>
        <begin position="544"/>
        <end position="576"/>
    </location>
</feature>
<evidence type="ECO:0000256" key="1">
    <source>
        <dbReference type="ARBA" id="ARBA00022737"/>
    </source>
</evidence>
<dbReference type="PANTHER" id="PTHR24166:SF48">
    <property type="entry name" value="PROTEIN VAPYRIN"/>
    <property type="match status" value="1"/>
</dbReference>
<feature type="repeat" description="ANK" evidence="3">
    <location>
        <begin position="681"/>
        <end position="713"/>
    </location>
</feature>
<dbReference type="InterPro" id="IPR050889">
    <property type="entry name" value="Dendritic_Spine_Reg/Scaffold"/>
</dbReference>
<dbReference type="SUPFAM" id="SSF52540">
    <property type="entry name" value="P-loop containing nucleoside triphosphate hydrolases"/>
    <property type="match status" value="1"/>
</dbReference>
<dbReference type="OrthoDB" id="5969903at2759"/>
<feature type="non-terminal residue" evidence="5">
    <location>
        <position position="1"/>
    </location>
</feature>
<organism evidence="5 6">
    <name type="scientific">Mytilus galloprovincialis</name>
    <name type="common">Mediterranean mussel</name>
    <dbReference type="NCBI Taxonomy" id="29158"/>
    <lineage>
        <taxon>Eukaryota</taxon>
        <taxon>Metazoa</taxon>
        <taxon>Spiralia</taxon>
        <taxon>Lophotrochozoa</taxon>
        <taxon>Mollusca</taxon>
        <taxon>Bivalvia</taxon>
        <taxon>Autobranchia</taxon>
        <taxon>Pteriomorphia</taxon>
        <taxon>Mytilida</taxon>
        <taxon>Mytiloidea</taxon>
        <taxon>Mytilidae</taxon>
        <taxon>Mytilinae</taxon>
        <taxon>Mytilus</taxon>
    </lineage>
</organism>
<feature type="domain" description="Novel STAND NTPase 3" evidence="4">
    <location>
        <begin position="16"/>
        <end position="186"/>
    </location>
</feature>
<name>A0A8B6FRB2_MYTGA</name>
<evidence type="ECO:0000256" key="2">
    <source>
        <dbReference type="ARBA" id="ARBA00023043"/>
    </source>
</evidence>
<feature type="repeat" description="ANK" evidence="3">
    <location>
        <begin position="511"/>
        <end position="543"/>
    </location>
</feature>
<evidence type="ECO:0000256" key="3">
    <source>
        <dbReference type="PROSITE-ProRule" id="PRU00023"/>
    </source>
</evidence>
<protein>
    <recommendedName>
        <fullName evidence="4">Novel STAND NTPase 3 domain-containing protein</fullName>
    </recommendedName>
</protein>
<dbReference type="EMBL" id="UYJE01007301">
    <property type="protein sequence ID" value="VDI53467.1"/>
    <property type="molecule type" value="Genomic_DNA"/>
</dbReference>
<dbReference type="Gene3D" id="1.25.40.20">
    <property type="entry name" value="Ankyrin repeat-containing domain"/>
    <property type="match status" value="3"/>
</dbReference>
<dbReference type="AlphaFoldDB" id="A0A8B6FRB2"/>